<keyword evidence="1" id="KW-0436">Ligase</keyword>
<dbReference type="InterPro" id="IPR011761">
    <property type="entry name" value="ATP-grasp"/>
</dbReference>
<evidence type="ECO:0000256" key="4">
    <source>
        <dbReference type="PROSITE-ProRule" id="PRU00409"/>
    </source>
</evidence>
<dbReference type="SUPFAM" id="SSF56059">
    <property type="entry name" value="Glutathione synthetase ATP-binding domain-like"/>
    <property type="match status" value="1"/>
</dbReference>
<organism evidence="6">
    <name type="scientific">Timspurckia oligopyrenoides</name>
    <dbReference type="NCBI Taxonomy" id="708627"/>
    <lineage>
        <taxon>Eukaryota</taxon>
        <taxon>Rhodophyta</taxon>
        <taxon>Bangiophyceae</taxon>
        <taxon>Porphyridiales</taxon>
        <taxon>Porphyridiaceae</taxon>
        <taxon>Timspurckia</taxon>
    </lineage>
</organism>
<gene>
    <name evidence="6" type="ORF">TOLI1172_LOCUS7950</name>
</gene>
<feature type="domain" description="ATP-grasp" evidence="5">
    <location>
        <begin position="220"/>
        <end position="421"/>
    </location>
</feature>
<evidence type="ECO:0000256" key="3">
    <source>
        <dbReference type="ARBA" id="ARBA00022840"/>
    </source>
</evidence>
<dbReference type="Pfam" id="PF13535">
    <property type="entry name" value="ATP-grasp_4"/>
    <property type="match status" value="1"/>
</dbReference>
<evidence type="ECO:0000256" key="2">
    <source>
        <dbReference type="ARBA" id="ARBA00022741"/>
    </source>
</evidence>
<dbReference type="PROSITE" id="PS50975">
    <property type="entry name" value="ATP_GRASP"/>
    <property type="match status" value="1"/>
</dbReference>
<keyword evidence="3 4" id="KW-0067">ATP-binding</keyword>
<dbReference type="InterPro" id="IPR041472">
    <property type="entry name" value="BL00235/CARNS1_N"/>
</dbReference>
<proteinExistence type="predicted"/>
<reference evidence="6" key="1">
    <citation type="submission" date="2021-01" db="EMBL/GenBank/DDBJ databases">
        <authorList>
            <person name="Corre E."/>
            <person name="Pelletier E."/>
            <person name="Niang G."/>
            <person name="Scheremetjew M."/>
            <person name="Finn R."/>
            <person name="Kale V."/>
            <person name="Holt S."/>
            <person name="Cochrane G."/>
            <person name="Meng A."/>
            <person name="Brown T."/>
            <person name="Cohen L."/>
        </authorList>
    </citation>
    <scope>NUCLEOTIDE SEQUENCE</scope>
    <source>
        <strain evidence="6">CCMP3278</strain>
    </source>
</reference>
<keyword evidence="2 4" id="KW-0547">Nucleotide-binding</keyword>
<dbReference type="PANTHER" id="PTHR43585:SF2">
    <property type="entry name" value="ATP-GRASP ENZYME FSQD"/>
    <property type="match status" value="1"/>
</dbReference>
<dbReference type="AlphaFoldDB" id="A0A7S0ZJC2"/>
<dbReference type="Gene3D" id="3.40.50.20">
    <property type="match status" value="1"/>
</dbReference>
<dbReference type="Pfam" id="PF18130">
    <property type="entry name" value="ATPgrasp_N"/>
    <property type="match status" value="1"/>
</dbReference>
<dbReference type="InterPro" id="IPR052032">
    <property type="entry name" value="ATP-dep_AA_Ligase"/>
</dbReference>
<dbReference type="PANTHER" id="PTHR43585">
    <property type="entry name" value="FUMIPYRROLE BIOSYNTHESIS PROTEIN C"/>
    <property type="match status" value="1"/>
</dbReference>
<dbReference type="GO" id="GO:0046872">
    <property type="term" value="F:metal ion binding"/>
    <property type="evidence" value="ECO:0007669"/>
    <property type="project" value="InterPro"/>
</dbReference>
<evidence type="ECO:0000313" key="6">
    <source>
        <dbReference type="EMBL" id="CAD8823552.1"/>
    </source>
</evidence>
<dbReference type="GO" id="GO:0005524">
    <property type="term" value="F:ATP binding"/>
    <property type="evidence" value="ECO:0007669"/>
    <property type="project" value="UniProtKB-UniRule"/>
</dbReference>
<accession>A0A7S0ZJC2</accession>
<name>A0A7S0ZJC2_9RHOD</name>
<protein>
    <recommendedName>
        <fullName evidence="5">ATP-grasp domain-containing protein</fullName>
    </recommendedName>
</protein>
<evidence type="ECO:0000256" key="1">
    <source>
        <dbReference type="ARBA" id="ARBA00022598"/>
    </source>
</evidence>
<dbReference type="EMBL" id="HBFP01011034">
    <property type="protein sequence ID" value="CAD8823552.1"/>
    <property type="molecule type" value="Transcribed_RNA"/>
</dbReference>
<evidence type="ECO:0000259" key="5">
    <source>
        <dbReference type="PROSITE" id="PS50975"/>
    </source>
</evidence>
<dbReference type="GO" id="GO:0016874">
    <property type="term" value="F:ligase activity"/>
    <property type="evidence" value="ECO:0007669"/>
    <property type="project" value="UniProtKB-KW"/>
</dbReference>
<sequence length="544" mass="60220">MSSIPVDYVLDNRHMPGAQRVRVPEASDFDYDDEVELASSLRANFMPAGMPLMPADDPVLKNYAMSYPSSLVSPMFSHLPSVKPEMLKEASEKAQTLRRKLLRGANVLIIQGGYSGKMFIYEKLKELGVSVTIMDGPDTVWRQAAEDGVIAGFCEIDFTDNATVLERAMETILGLEQKFDAVTTYFEDAVALAARIATALGLESNSVKACDQARNKRITRQVMRECGLPVPKFYKIDTADELDAACEEVGFPAILKPVFGAASMGVTKVLDADATKAAYKKIFATLDKETDAVWAQGTEMVLEEYYDGDEFDIDILLFEGEAVYAKISDNWACWEPWFQEVGTNCPSLYPESKQKELIQLAIDSTLVLGFKYGAFHVELKYTSRGPRLIEVNARMGGVSVYDCNKIAWGVDLVEEHMMAVLKIPIRPVIPEKPLAYFAETAINAPYSGVVTSETWLDGLLKDSRVKIVHYMAKKGSKVIGPEDGVPSWIGEIRVVDKESGDAACELIRGYMRDIADVPIAAAVPGTERGWYFPDSMHPFVKVLE</sequence>
<dbReference type="Gene3D" id="3.30.470.20">
    <property type="entry name" value="ATP-grasp fold, B domain"/>
    <property type="match status" value="1"/>
</dbReference>